<evidence type="ECO:0000256" key="1">
    <source>
        <dbReference type="PROSITE-ProRule" id="PRU00339"/>
    </source>
</evidence>
<accession>H1YFJ1</accession>
<dbReference type="SMART" id="SM00028">
    <property type="entry name" value="TPR"/>
    <property type="match status" value="2"/>
</dbReference>
<feature type="repeat" description="TPR" evidence="1">
    <location>
        <begin position="404"/>
        <end position="437"/>
    </location>
</feature>
<name>H1YFJ1_9SPHI</name>
<organism evidence="3 4">
    <name type="scientific">Mucilaginibacter paludis DSM 18603</name>
    <dbReference type="NCBI Taxonomy" id="714943"/>
    <lineage>
        <taxon>Bacteria</taxon>
        <taxon>Pseudomonadati</taxon>
        <taxon>Bacteroidota</taxon>
        <taxon>Sphingobacteriia</taxon>
        <taxon>Sphingobacteriales</taxon>
        <taxon>Sphingobacteriaceae</taxon>
        <taxon>Mucilaginibacter</taxon>
    </lineage>
</organism>
<dbReference type="Pfam" id="PF13424">
    <property type="entry name" value="TPR_12"/>
    <property type="match status" value="1"/>
</dbReference>
<proteinExistence type="predicted"/>
<evidence type="ECO:0000313" key="3">
    <source>
        <dbReference type="EMBL" id="EHQ27299.1"/>
    </source>
</evidence>
<feature type="signal peptide" evidence="2">
    <location>
        <begin position="1"/>
        <end position="21"/>
    </location>
</feature>
<dbReference type="AlphaFoldDB" id="H1YFJ1"/>
<feature type="repeat" description="TPR" evidence="1">
    <location>
        <begin position="443"/>
        <end position="476"/>
    </location>
</feature>
<dbReference type="STRING" id="714943.Mucpa_3195"/>
<dbReference type="InterPro" id="IPR019734">
    <property type="entry name" value="TPR_rpt"/>
</dbReference>
<dbReference type="Gene3D" id="1.25.40.10">
    <property type="entry name" value="Tetratricopeptide repeat domain"/>
    <property type="match status" value="1"/>
</dbReference>
<dbReference type="SUPFAM" id="SSF48452">
    <property type="entry name" value="TPR-like"/>
    <property type="match status" value="1"/>
</dbReference>
<protein>
    <submittedName>
        <fullName evidence="3">Tetratricopeptide TPR_1 repeat-containing protein</fullName>
    </submittedName>
</protein>
<reference evidence="3" key="1">
    <citation type="submission" date="2011-09" db="EMBL/GenBank/DDBJ databases">
        <title>The permanent draft genome of Mucilaginibacter paludis DSM 18603.</title>
        <authorList>
            <consortium name="US DOE Joint Genome Institute (JGI-PGF)"/>
            <person name="Lucas S."/>
            <person name="Han J."/>
            <person name="Lapidus A."/>
            <person name="Bruce D."/>
            <person name="Goodwin L."/>
            <person name="Pitluck S."/>
            <person name="Peters L."/>
            <person name="Kyrpides N."/>
            <person name="Mavromatis K."/>
            <person name="Ivanova N."/>
            <person name="Mikhailova N."/>
            <person name="Held B."/>
            <person name="Detter J.C."/>
            <person name="Tapia R."/>
            <person name="Han C."/>
            <person name="Land M."/>
            <person name="Hauser L."/>
            <person name="Markowitz V."/>
            <person name="Cheng J.-F."/>
            <person name="Hugenholtz P."/>
            <person name="Woyke T."/>
            <person name="Wu D."/>
            <person name="Tindall B."/>
            <person name="Brambilla E."/>
            <person name="Klenk H.-P."/>
            <person name="Eisen J.A."/>
        </authorList>
    </citation>
    <scope>NUCLEOTIDE SEQUENCE [LARGE SCALE GENOMIC DNA]</scope>
    <source>
        <strain evidence="3">DSM 18603</strain>
    </source>
</reference>
<keyword evidence="4" id="KW-1185">Reference proteome</keyword>
<dbReference type="EMBL" id="CM001403">
    <property type="protein sequence ID" value="EHQ27299.1"/>
    <property type="molecule type" value="Genomic_DNA"/>
</dbReference>
<evidence type="ECO:0000256" key="2">
    <source>
        <dbReference type="SAM" id="SignalP"/>
    </source>
</evidence>
<feature type="chain" id="PRO_5003558659" evidence="2">
    <location>
        <begin position="22"/>
        <end position="495"/>
    </location>
</feature>
<dbReference type="RefSeq" id="WP_008507698.1">
    <property type="nucleotide sequence ID" value="NZ_CM001403.1"/>
</dbReference>
<dbReference type="PROSITE" id="PS50005">
    <property type="entry name" value="TPR"/>
    <property type="match status" value="2"/>
</dbReference>
<dbReference type="HOGENOM" id="CLU_042651_0_0_10"/>
<gene>
    <name evidence="3" type="ORF">Mucpa_3195</name>
</gene>
<keyword evidence="2" id="KW-0732">Signal</keyword>
<sequence>MFRKLSLAATFVLCLSTRASANFDFNSNCVLAYKNILSLRLNEGRQLIDKEKAQHPENSVTVLLDNYYDFFLILTSGNKDSFDKLKANKAARIDRLDNEDEKSPYYNFSIAQVNLQWALLRSHFGEYTTAGFEINKAYRLLQANNKKFPSFLPNNMPLGVVNVLLGSLPGGALKTVLGFLGIKGDTQTGVKMLEKLSADLPRSGYAYHYTELIYYLTYIQTDVVNDPLAYTKMLHLVTQADSTSLLTDYIVGYISLRTGHSSEAISRLQKRHQGDGYQSYPYLDYLVGIAKMNREDADCNNYFNQFLQTNHGVNFIKDAYLHLAWKCLLEGDIRRYNGFIQLVKSKGSLYNDKDKQALDEANDAPPNVILLRARLLYDGGFYTKAIALLNSKTLNDFSLGRDKIEYYYRLGRIYDAMDNDDLALKFYQNTINIGKASNYHYAATSATKMGAIYEQRKDYTKARNAYQLVLDLKNKQFRNSLEQKAKEGLKRLGEN</sequence>
<keyword evidence="1" id="KW-0802">TPR repeat</keyword>
<dbReference type="Proteomes" id="UP000002774">
    <property type="component" value="Chromosome"/>
</dbReference>
<dbReference type="OrthoDB" id="1466726at2"/>
<evidence type="ECO:0000313" key="4">
    <source>
        <dbReference type="Proteomes" id="UP000002774"/>
    </source>
</evidence>
<dbReference type="eggNOG" id="COG0457">
    <property type="taxonomic scope" value="Bacteria"/>
</dbReference>
<dbReference type="InterPro" id="IPR011990">
    <property type="entry name" value="TPR-like_helical_dom_sf"/>
</dbReference>